<evidence type="ECO:0000313" key="5">
    <source>
        <dbReference type="Proteomes" id="UP000254764"/>
    </source>
</evidence>
<reference evidence="5" key="1">
    <citation type="submission" date="2018-07" db="EMBL/GenBank/DDBJ databases">
        <authorList>
            <person name="Peiro R."/>
            <person name="Begona"/>
            <person name="Cbmso G."/>
            <person name="Lopez M."/>
            <person name="Gonzalez S."/>
        </authorList>
    </citation>
    <scope>NUCLEOTIDE SEQUENCE [LARGE SCALE GENOMIC DNA]</scope>
</reference>
<dbReference type="Gene3D" id="1.20.1260.10">
    <property type="match status" value="1"/>
</dbReference>
<dbReference type="OrthoDB" id="517560at2"/>
<feature type="signal peptide" evidence="2">
    <location>
        <begin position="1"/>
        <end position="20"/>
    </location>
</feature>
<feature type="region of interest" description="Disordered" evidence="1">
    <location>
        <begin position="25"/>
        <end position="49"/>
    </location>
</feature>
<organism evidence="4 5">
    <name type="scientific">Ciceribacter selenitireducens ATCC BAA-1503</name>
    <dbReference type="NCBI Taxonomy" id="1336235"/>
    <lineage>
        <taxon>Bacteria</taxon>
        <taxon>Pseudomonadati</taxon>
        <taxon>Pseudomonadota</taxon>
        <taxon>Alphaproteobacteria</taxon>
        <taxon>Hyphomicrobiales</taxon>
        <taxon>Rhizobiaceae</taxon>
        <taxon>Ciceribacter</taxon>
    </lineage>
</organism>
<evidence type="ECO:0000259" key="3">
    <source>
        <dbReference type="Pfam" id="PF03713"/>
    </source>
</evidence>
<protein>
    <recommendedName>
        <fullName evidence="3">DUF305 domain-containing protein</fullName>
    </recommendedName>
</protein>
<dbReference type="PANTHER" id="PTHR36933">
    <property type="entry name" value="SLL0788 PROTEIN"/>
    <property type="match status" value="1"/>
</dbReference>
<dbReference type="Pfam" id="PF03713">
    <property type="entry name" value="DUF305"/>
    <property type="match status" value="1"/>
</dbReference>
<sequence>MLIKALFTASAVLLSTAAWAQDSTSHEGHTATMDMSQPVGDQGPSSKAFAQANGKMHNDMAIEYSGDADVDFVRGMIPHHQGAIDMAKIQLQYGKDPEIRKLAEEVIKAQEGEIAMMREWLAKHGK</sequence>
<dbReference type="AlphaFoldDB" id="A0A376A906"/>
<dbReference type="InterPro" id="IPR012347">
    <property type="entry name" value="Ferritin-like"/>
</dbReference>
<evidence type="ECO:0000256" key="1">
    <source>
        <dbReference type="SAM" id="MobiDB-lite"/>
    </source>
</evidence>
<dbReference type="InterPro" id="IPR005183">
    <property type="entry name" value="DUF305_CopM-like"/>
</dbReference>
<gene>
    <name evidence="4" type="ORF">RHIZ70_69</name>
</gene>
<feature type="domain" description="DUF305" evidence="3">
    <location>
        <begin position="69"/>
        <end position="125"/>
    </location>
</feature>
<keyword evidence="5" id="KW-1185">Reference proteome</keyword>
<keyword evidence="2" id="KW-0732">Signal</keyword>
<name>A0A376A906_9HYPH</name>
<dbReference type="PANTHER" id="PTHR36933:SF1">
    <property type="entry name" value="SLL0788 PROTEIN"/>
    <property type="match status" value="1"/>
</dbReference>
<accession>A0A376A906</accession>
<dbReference type="Proteomes" id="UP000254764">
    <property type="component" value="Unassembled WGS sequence"/>
</dbReference>
<evidence type="ECO:0000313" key="4">
    <source>
        <dbReference type="EMBL" id="SSC64361.1"/>
    </source>
</evidence>
<dbReference type="STRING" id="1336235.GCA_000518785_02501"/>
<dbReference type="RefSeq" id="WP_115671538.1">
    <property type="nucleotide sequence ID" value="NZ_UEYP01000010.1"/>
</dbReference>
<evidence type="ECO:0000256" key="2">
    <source>
        <dbReference type="SAM" id="SignalP"/>
    </source>
</evidence>
<feature type="chain" id="PRO_5017052673" description="DUF305 domain-containing protein" evidence="2">
    <location>
        <begin position="21"/>
        <end position="126"/>
    </location>
</feature>
<proteinExistence type="predicted"/>
<dbReference type="EMBL" id="UEYP01000010">
    <property type="protein sequence ID" value="SSC64361.1"/>
    <property type="molecule type" value="Genomic_DNA"/>
</dbReference>